<dbReference type="Gene3D" id="3.40.50.150">
    <property type="entry name" value="Vaccinia Virus protein VP39"/>
    <property type="match status" value="1"/>
</dbReference>
<sequence length="318" mass="36466">MDRLELLRRWDERRNQSALAAPAQWLDWRIHKKLAKWTGRARKRQANLFWGQPMTIVYPENVSNRIGRHGYFEDDVTAMFLDVLRPGMVIYDIGSHYGFFSLLASEIVGATGQVLAWEPTPSTFALLSENADRRENITAVNLAAFSCTGSLRFLQQDVRDSSLNFVVHESESVDCPGAHVITVPAVALDDYVTEHPEPDFLKIDAEGAEGQILEGMIEIIKRSHPGISLEMGDRVNEKTGNRPCRENVEFLMDHGYQPFEYRNRQRHAHQIETRYQYKNLLFRHPQWRFMESGSAAQAPCQQHSSETDHQPTGFAQPR</sequence>
<dbReference type="InterPro" id="IPR006342">
    <property type="entry name" value="FkbM_mtfrase"/>
</dbReference>
<evidence type="ECO:0000313" key="4">
    <source>
        <dbReference type="Proteomes" id="UP000318538"/>
    </source>
</evidence>
<feature type="domain" description="Methyltransferase FkbM" evidence="2">
    <location>
        <begin position="92"/>
        <end position="256"/>
    </location>
</feature>
<dbReference type="KEGG" id="rlc:K227x_63510"/>
<dbReference type="OrthoDB" id="4703964at2"/>
<dbReference type="NCBIfam" id="TIGR01444">
    <property type="entry name" value="fkbM_fam"/>
    <property type="match status" value="1"/>
</dbReference>
<reference evidence="3 4" key="1">
    <citation type="submission" date="2019-02" db="EMBL/GenBank/DDBJ databases">
        <title>Deep-cultivation of Planctomycetes and their phenomic and genomic characterization uncovers novel biology.</title>
        <authorList>
            <person name="Wiegand S."/>
            <person name="Jogler M."/>
            <person name="Boedeker C."/>
            <person name="Pinto D."/>
            <person name="Vollmers J."/>
            <person name="Rivas-Marin E."/>
            <person name="Kohn T."/>
            <person name="Peeters S.H."/>
            <person name="Heuer A."/>
            <person name="Rast P."/>
            <person name="Oberbeckmann S."/>
            <person name="Bunk B."/>
            <person name="Jeske O."/>
            <person name="Meyerdierks A."/>
            <person name="Storesund J.E."/>
            <person name="Kallscheuer N."/>
            <person name="Luecker S."/>
            <person name="Lage O.M."/>
            <person name="Pohl T."/>
            <person name="Merkel B.J."/>
            <person name="Hornburger P."/>
            <person name="Mueller R.-W."/>
            <person name="Bruemmer F."/>
            <person name="Labrenz M."/>
            <person name="Spormann A.M."/>
            <person name="Op den Camp H."/>
            <person name="Overmann J."/>
            <person name="Amann R."/>
            <person name="Jetten M.S.M."/>
            <person name="Mascher T."/>
            <person name="Medema M.H."/>
            <person name="Devos D.P."/>
            <person name="Kaster A.-K."/>
            <person name="Ovreas L."/>
            <person name="Rohde M."/>
            <person name="Galperin M.Y."/>
            <person name="Jogler C."/>
        </authorList>
    </citation>
    <scope>NUCLEOTIDE SEQUENCE [LARGE SCALE GENOMIC DNA]</scope>
    <source>
        <strain evidence="3 4">K22_7</strain>
    </source>
</reference>
<dbReference type="SUPFAM" id="SSF53335">
    <property type="entry name" value="S-adenosyl-L-methionine-dependent methyltransferases"/>
    <property type="match status" value="1"/>
</dbReference>
<dbReference type="InterPro" id="IPR052514">
    <property type="entry name" value="SAM-dependent_MTase"/>
</dbReference>
<evidence type="ECO:0000313" key="3">
    <source>
        <dbReference type="EMBL" id="QDT07922.1"/>
    </source>
</evidence>
<keyword evidence="4" id="KW-1185">Reference proteome</keyword>
<accession>A0A517NLB6</accession>
<protein>
    <recommendedName>
        <fullName evidence="2">Methyltransferase FkbM domain-containing protein</fullName>
    </recommendedName>
</protein>
<organism evidence="3 4">
    <name type="scientific">Rubripirellula lacrimiformis</name>
    <dbReference type="NCBI Taxonomy" id="1930273"/>
    <lineage>
        <taxon>Bacteria</taxon>
        <taxon>Pseudomonadati</taxon>
        <taxon>Planctomycetota</taxon>
        <taxon>Planctomycetia</taxon>
        <taxon>Pirellulales</taxon>
        <taxon>Pirellulaceae</taxon>
        <taxon>Rubripirellula</taxon>
    </lineage>
</organism>
<dbReference type="AlphaFoldDB" id="A0A517NLB6"/>
<dbReference type="RefSeq" id="WP_145176557.1">
    <property type="nucleotide sequence ID" value="NZ_CP036525.1"/>
</dbReference>
<dbReference type="Proteomes" id="UP000318538">
    <property type="component" value="Chromosome"/>
</dbReference>
<dbReference type="EMBL" id="CP036525">
    <property type="protein sequence ID" value="QDT07922.1"/>
    <property type="molecule type" value="Genomic_DNA"/>
</dbReference>
<name>A0A517NLB6_9BACT</name>
<gene>
    <name evidence="3" type="ORF">K227x_63510</name>
</gene>
<dbReference type="Pfam" id="PF05050">
    <property type="entry name" value="Methyltransf_21"/>
    <property type="match status" value="1"/>
</dbReference>
<evidence type="ECO:0000259" key="2">
    <source>
        <dbReference type="Pfam" id="PF05050"/>
    </source>
</evidence>
<evidence type="ECO:0000256" key="1">
    <source>
        <dbReference type="SAM" id="MobiDB-lite"/>
    </source>
</evidence>
<dbReference type="PANTHER" id="PTHR34203:SF15">
    <property type="entry name" value="SLL1173 PROTEIN"/>
    <property type="match status" value="1"/>
</dbReference>
<proteinExistence type="predicted"/>
<feature type="region of interest" description="Disordered" evidence="1">
    <location>
        <begin position="293"/>
        <end position="318"/>
    </location>
</feature>
<dbReference type="InterPro" id="IPR029063">
    <property type="entry name" value="SAM-dependent_MTases_sf"/>
</dbReference>
<dbReference type="PANTHER" id="PTHR34203">
    <property type="entry name" value="METHYLTRANSFERASE, FKBM FAMILY PROTEIN"/>
    <property type="match status" value="1"/>
</dbReference>